<dbReference type="Proteomes" id="UP000609531">
    <property type="component" value="Unassembled WGS sequence"/>
</dbReference>
<keyword evidence="3" id="KW-0378">Hydrolase</keyword>
<keyword evidence="4" id="KW-0720">Serine protease</keyword>
<dbReference type="PANTHER" id="PTHR42987:SF8">
    <property type="entry name" value="PROTEINASE"/>
    <property type="match status" value="1"/>
</dbReference>
<evidence type="ECO:0000256" key="3">
    <source>
        <dbReference type="ARBA" id="ARBA00022801"/>
    </source>
</evidence>
<dbReference type="GO" id="GO:0004252">
    <property type="term" value="F:serine-type endopeptidase activity"/>
    <property type="evidence" value="ECO:0007669"/>
    <property type="project" value="InterPro"/>
</dbReference>
<dbReference type="AlphaFoldDB" id="A0A934IDE5"/>
<evidence type="ECO:0000256" key="1">
    <source>
        <dbReference type="ARBA" id="ARBA00008683"/>
    </source>
</evidence>
<proteinExistence type="inferred from homology"/>
<dbReference type="GO" id="GO:0006508">
    <property type="term" value="P:proteolysis"/>
    <property type="evidence" value="ECO:0007669"/>
    <property type="project" value="UniProtKB-KW"/>
</dbReference>
<dbReference type="InterPro" id="IPR029045">
    <property type="entry name" value="ClpP/crotonase-like_dom_sf"/>
</dbReference>
<gene>
    <name evidence="6" type="ORF">JCR33_02295</name>
</gene>
<evidence type="ECO:0000313" key="7">
    <source>
        <dbReference type="Proteomes" id="UP000609531"/>
    </source>
</evidence>
<accession>A0A934IDE5</accession>
<dbReference type="RefSeq" id="WP_198880376.1">
    <property type="nucleotide sequence ID" value="NZ_JAEKJA010000001.1"/>
</dbReference>
<evidence type="ECO:0000259" key="5">
    <source>
        <dbReference type="Pfam" id="PF01343"/>
    </source>
</evidence>
<keyword evidence="2" id="KW-0645">Protease</keyword>
<dbReference type="InterPro" id="IPR002142">
    <property type="entry name" value="Peptidase_S49"/>
</dbReference>
<dbReference type="Gene3D" id="6.20.330.10">
    <property type="match status" value="1"/>
</dbReference>
<name>A0A934IDE5_9HYPH</name>
<evidence type="ECO:0000256" key="2">
    <source>
        <dbReference type="ARBA" id="ARBA00022670"/>
    </source>
</evidence>
<dbReference type="Pfam" id="PF01343">
    <property type="entry name" value="Peptidase_S49"/>
    <property type="match status" value="1"/>
</dbReference>
<dbReference type="GO" id="GO:0004176">
    <property type="term" value="F:ATP-dependent peptidase activity"/>
    <property type="evidence" value="ECO:0007669"/>
    <property type="project" value="InterPro"/>
</dbReference>
<reference evidence="6" key="1">
    <citation type="submission" date="2020-12" db="EMBL/GenBank/DDBJ databases">
        <title>Bacterial taxonomy.</title>
        <authorList>
            <person name="Pan X."/>
        </authorList>
    </citation>
    <scope>NUCLEOTIDE SEQUENCE</scope>
    <source>
        <strain evidence="6">B2012</strain>
    </source>
</reference>
<comment type="caution">
    <text evidence="6">The sequence shown here is derived from an EMBL/GenBank/DDBJ whole genome shotgun (WGS) entry which is preliminary data.</text>
</comment>
<keyword evidence="7" id="KW-1185">Reference proteome</keyword>
<evidence type="ECO:0000256" key="4">
    <source>
        <dbReference type="ARBA" id="ARBA00022825"/>
    </source>
</evidence>
<dbReference type="SUPFAM" id="SSF52096">
    <property type="entry name" value="ClpP/crotonase"/>
    <property type="match status" value="1"/>
</dbReference>
<dbReference type="Gene3D" id="3.90.226.10">
    <property type="entry name" value="2-enoyl-CoA Hydratase, Chain A, domain 1"/>
    <property type="match status" value="1"/>
</dbReference>
<comment type="similarity">
    <text evidence="1">Belongs to the peptidase S49 family.</text>
</comment>
<evidence type="ECO:0000313" key="6">
    <source>
        <dbReference type="EMBL" id="MBJ3774498.1"/>
    </source>
</evidence>
<dbReference type="EMBL" id="JAEKJA010000001">
    <property type="protein sequence ID" value="MBJ3774498.1"/>
    <property type="molecule type" value="Genomic_DNA"/>
</dbReference>
<organism evidence="6 7">
    <name type="scientific">Acuticoccus mangrovi</name>
    <dbReference type="NCBI Taxonomy" id="2796142"/>
    <lineage>
        <taxon>Bacteria</taxon>
        <taxon>Pseudomonadati</taxon>
        <taxon>Pseudomonadota</taxon>
        <taxon>Alphaproteobacteria</taxon>
        <taxon>Hyphomicrobiales</taxon>
        <taxon>Amorphaceae</taxon>
        <taxon>Acuticoccus</taxon>
    </lineage>
</organism>
<dbReference type="PANTHER" id="PTHR42987">
    <property type="entry name" value="PEPTIDASE S49"/>
    <property type="match status" value="1"/>
</dbReference>
<protein>
    <submittedName>
        <fullName evidence="6">S49 family peptidase</fullName>
    </submittedName>
</protein>
<dbReference type="InterPro" id="IPR047272">
    <property type="entry name" value="S49_SppA_C"/>
</dbReference>
<dbReference type="InterPro" id="IPR001907">
    <property type="entry name" value="ClpP"/>
</dbReference>
<feature type="domain" description="Peptidase S49" evidence="5">
    <location>
        <begin position="76"/>
        <end position="219"/>
    </location>
</feature>
<dbReference type="PRINTS" id="PR00127">
    <property type="entry name" value="CLPPROTEASEP"/>
</dbReference>
<sequence>MRLWPKRRTTIPLVRLQGVIGMGSSLRPGLSAASVEAALVRAFAMKGPAVALAINSPGGSPVQSSLIFSRIRGLAQEKKKTVLVFVEDVAASGGYWLATAGDEIIADATSIVGSIGVVTATFGFPELLQKIGVERRVYTMGENKSVLDPFQPEKPSDVGILHAVQADIHAAFIAVVKERRGARLADDPDLFTGRFWSGEAGRALGLVDRIGNLRDVLRERYGARVAVREVPARRPSFLRGRLGLGAALSADSLIGAVRSDRLWDRYGL</sequence>
<dbReference type="CDD" id="cd07023">
    <property type="entry name" value="S49_Sppa_N_C"/>
    <property type="match status" value="1"/>
</dbReference>